<proteinExistence type="predicted"/>
<dbReference type="AlphaFoldDB" id="A0A9W8VAH7"/>
<evidence type="ECO:0000313" key="2">
    <source>
        <dbReference type="Proteomes" id="UP001152049"/>
    </source>
</evidence>
<gene>
    <name evidence="1" type="ORF">NW762_013430</name>
</gene>
<name>A0A9W8VAH7_9HYPO</name>
<protein>
    <submittedName>
        <fullName evidence="1">Uncharacterized protein</fullName>
    </submittedName>
</protein>
<dbReference type="EMBL" id="JAOQAZ010000041">
    <property type="protein sequence ID" value="KAJ4246878.1"/>
    <property type="molecule type" value="Genomic_DNA"/>
</dbReference>
<evidence type="ECO:0000313" key="1">
    <source>
        <dbReference type="EMBL" id="KAJ4246878.1"/>
    </source>
</evidence>
<organism evidence="1 2">
    <name type="scientific">Fusarium torreyae</name>
    <dbReference type="NCBI Taxonomy" id="1237075"/>
    <lineage>
        <taxon>Eukaryota</taxon>
        <taxon>Fungi</taxon>
        <taxon>Dikarya</taxon>
        <taxon>Ascomycota</taxon>
        <taxon>Pezizomycotina</taxon>
        <taxon>Sordariomycetes</taxon>
        <taxon>Hypocreomycetidae</taxon>
        <taxon>Hypocreales</taxon>
        <taxon>Nectriaceae</taxon>
        <taxon>Fusarium</taxon>
    </lineage>
</organism>
<sequence length="280" mass="31194">MNMALPADFTLEFFGNCEAINILRKAGVPEPQLMAVQGGERIPLFSRETREQAEAGEIDLRPGPPGGPPIPHPSHAVLSVDVWPSLHCLIPEGHLPDVFDTATRYTGAAHSYVCTFDVNYGMKHGLLKLDKLIPEEKRSAGISSFIEYVDNREKWQFSDHDGGQLMYNIHVAEKKTILWNAHLGGYEGILRDLDPKPQMVILGIAGRANHDGRPFEGSGAEFASRQVEWLGRPDQLIWCLHDESVVPPYRVDTRAAREAVESMGTKVIDMEPNKLKHLTI</sequence>
<dbReference type="OrthoDB" id="4311043at2759"/>
<accession>A0A9W8VAH7</accession>
<comment type="caution">
    <text evidence="1">The sequence shown here is derived from an EMBL/GenBank/DDBJ whole genome shotgun (WGS) entry which is preliminary data.</text>
</comment>
<reference evidence="1" key="1">
    <citation type="submission" date="2022-09" db="EMBL/GenBank/DDBJ databases">
        <title>Fusarium specimens isolated from Avocado Roots.</title>
        <authorList>
            <person name="Stajich J."/>
            <person name="Roper C."/>
            <person name="Heimlech-Rivalta G."/>
        </authorList>
    </citation>
    <scope>NUCLEOTIDE SEQUENCE</scope>
    <source>
        <strain evidence="1">CF00136</strain>
    </source>
</reference>
<keyword evidence="2" id="KW-1185">Reference proteome</keyword>
<dbReference type="Proteomes" id="UP001152049">
    <property type="component" value="Unassembled WGS sequence"/>
</dbReference>